<dbReference type="Proteomes" id="UP000800093">
    <property type="component" value="Unassembled WGS sequence"/>
</dbReference>
<evidence type="ECO:0000313" key="3">
    <source>
        <dbReference type="EMBL" id="KAF2270463.1"/>
    </source>
</evidence>
<protein>
    <submittedName>
        <fullName evidence="3">Uncharacterized protein</fullName>
    </submittedName>
</protein>
<name>A0A9P4NC55_9PLEO</name>
<keyword evidence="2" id="KW-0812">Transmembrane</keyword>
<sequence>MTVDSTSSAKHPGAELSSAHHDDGGYATVGTSTLRLVCFAFSDLMASFTTLVLVLARFLHTWFGSIREGIGNGRDAIGIGRREF</sequence>
<accession>A0A9P4NC55</accession>
<feature type="region of interest" description="Disordered" evidence="1">
    <location>
        <begin position="1"/>
        <end position="23"/>
    </location>
</feature>
<keyword evidence="2" id="KW-1133">Transmembrane helix</keyword>
<feature type="transmembrane region" description="Helical" evidence="2">
    <location>
        <begin position="34"/>
        <end position="59"/>
    </location>
</feature>
<reference evidence="4" key="1">
    <citation type="journal article" date="2020" name="Stud. Mycol.">
        <title>101 Dothideomycetes genomes: A test case for predicting lifestyles and emergence of pathogens.</title>
        <authorList>
            <person name="Haridas S."/>
            <person name="Albert R."/>
            <person name="Binder M."/>
            <person name="Bloem J."/>
            <person name="LaButti K."/>
            <person name="Salamov A."/>
            <person name="Andreopoulos B."/>
            <person name="Baker S."/>
            <person name="Barry K."/>
            <person name="Bills G."/>
            <person name="Bluhm B."/>
            <person name="Cannon C."/>
            <person name="Castanera R."/>
            <person name="Culley D."/>
            <person name="Daum C."/>
            <person name="Ezra D."/>
            <person name="Gonzalez J."/>
            <person name="Henrissat B."/>
            <person name="Kuo A."/>
            <person name="Liang C."/>
            <person name="Lipzen A."/>
            <person name="Lutzoni F."/>
            <person name="Magnuson J."/>
            <person name="Mondo S."/>
            <person name="Nolan M."/>
            <person name="Ohm R."/>
            <person name="Pangilinan J."/>
            <person name="Park H.-J."/>
            <person name="Ramirez L."/>
            <person name="Alfaro M."/>
            <person name="Sun H."/>
            <person name="Tritt A."/>
            <person name="Yoshinaga Y."/>
            <person name="Zwiers L.-H."/>
            <person name="Turgeon B."/>
            <person name="Goodwin S."/>
            <person name="Spatafora J."/>
            <person name="Crous P."/>
            <person name="Grigoriev I."/>
        </authorList>
    </citation>
    <scope>NUCLEOTIDE SEQUENCE [LARGE SCALE GENOMIC DNA]</scope>
    <source>
        <strain evidence="4">CBS 304.66</strain>
    </source>
</reference>
<dbReference type="AlphaFoldDB" id="A0A9P4NC55"/>
<evidence type="ECO:0000256" key="1">
    <source>
        <dbReference type="SAM" id="MobiDB-lite"/>
    </source>
</evidence>
<gene>
    <name evidence="3" type="ORF">CC78DRAFT_133645</name>
</gene>
<evidence type="ECO:0000256" key="2">
    <source>
        <dbReference type="SAM" id="Phobius"/>
    </source>
</evidence>
<proteinExistence type="predicted"/>
<organism evidence="3 4">
    <name type="scientific">Lojkania enalia</name>
    <dbReference type="NCBI Taxonomy" id="147567"/>
    <lineage>
        <taxon>Eukaryota</taxon>
        <taxon>Fungi</taxon>
        <taxon>Dikarya</taxon>
        <taxon>Ascomycota</taxon>
        <taxon>Pezizomycotina</taxon>
        <taxon>Dothideomycetes</taxon>
        <taxon>Pleosporomycetidae</taxon>
        <taxon>Pleosporales</taxon>
        <taxon>Pleosporales incertae sedis</taxon>
        <taxon>Lojkania</taxon>
    </lineage>
</organism>
<evidence type="ECO:0000313" key="4">
    <source>
        <dbReference type="Proteomes" id="UP000800093"/>
    </source>
</evidence>
<dbReference type="EMBL" id="ML986579">
    <property type="protein sequence ID" value="KAF2270463.1"/>
    <property type="molecule type" value="Genomic_DNA"/>
</dbReference>
<keyword evidence="2" id="KW-0472">Membrane</keyword>
<keyword evidence="4" id="KW-1185">Reference proteome</keyword>
<comment type="caution">
    <text evidence="3">The sequence shown here is derived from an EMBL/GenBank/DDBJ whole genome shotgun (WGS) entry which is preliminary data.</text>
</comment>